<protein>
    <submittedName>
        <fullName evidence="2">SFRICE000918.2</fullName>
    </submittedName>
</protein>
<dbReference type="EMBL" id="ODYU01001747">
    <property type="protein sequence ID" value="SOQ38372.1"/>
    <property type="molecule type" value="Genomic_DNA"/>
</dbReference>
<gene>
    <name evidence="2" type="primary">SFRICE000918.2</name>
    <name evidence="2" type="ORF">SFRICE_000918.2</name>
</gene>
<dbReference type="GO" id="GO:0005506">
    <property type="term" value="F:iron ion binding"/>
    <property type="evidence" value="ECO:0007669"/>
    <property type="project" value="InterPro"/>
</dbReference>
<dbReference type="GO" id="GO:0020037">
    <property type="term" value="F:heme binding"/>
    <property type="evidence" value="ECO:0007669"/>
    <property type="project" value="InterPro"/>
</dbReference>
<keyword evidence="1" id="KW-0503">Monooxygenase</keyword>
<evidence type="ECO:0000313" key="2">
    <source>
        <dbReference type="EMBL" id="SOQ38372.1"/>
    </source>
</evidence>
<keyword evidence="1" id="KW-0560">Oxidoreductase</keyword>
<evidence type="ECO:0000256" key="1">
    <source>
        <dbReference type="ARBA" id="ARBA00023033"/>
    </source>
</evidence>
<sequence>MRASLSPAFSGARCRSMVPLMSESACAVLNYLQEKITGEQVIDVNTVSLFYLFKPITYFLQFLGVKLIPTQDAEQFSQLFKSALKARRENLVKPRPDFIQVLVDAANGKGN</sequence>
<dbReference type="GO" id="GO:0016705">
    <property type="term" value="F:oxidoreductase activity, acting on paired donors, with incorporation or reduction of molecular oxygen"/>
    <property type="evidence" value="ECO:0007669"/>
    <property type="project" value="InterPro"/>
</dbReference>
<proteinExistence type="predicted"/>
<accession>A0A2H1VD95</accession>
<dbReference type="SUPFAM" id="SSF48264">
    <property type="entry name" value="Cytochrome P450"/>
    <property type="match status" value="1"/>
</dbReference>
<organism evidence="2">
    <name type="scientific">Spodoptera frugiperda</name>
    <name type="common">Fall armyworm</name>
    <dbReference type="NCBI Taxonomy" id="7108"/>
    <lineage>
        <taxon>Eukaryota</taxon>
        <taxon>Metazoa</taxon>
        <taxon>Ecdysozoa</taxon>
        <taxon>Arthropoda</taxon>
        <taxon>Hexapoda</taxon>
        <taxon>Insecta</taxon>
        <taxon>Pterygota</taxon>
        <taxon>Neoptera</taxon>
        <taxon>Endopterygota</taxon>
        <taxon>Lepidoptera</taxon>
        <taxon>Glossata</taxon>
        <taxon>Ditrysia</taxon>
        <taxon>Noctuoidea</taxon>
        <taxon>Noctuidae</taxon>
        <taxon>Amphipyrinae</taxon>
        <taxon>Spodoptera</taxon>
    </lineage>
</organism>
<dbReference type="AlphaFoldDB" id="A0A2H1VD95"/>
<reference evidence="2" key="1">
    <citation type="submission" date="2016-07" db="EMBL/GenBank/DDBJ databases">
        <authorList>
            <person name="Bretaudeau A."/>
        </authorList>
    </citation>
    <scope>NUCLEOTIDE SEQUENCE</scope>
    <source>
        <strain evidence="2">Rice</strain>
        <tissue evidence="2">Whole body</tissue>
    </source>
</reference>
<name>A0A2H1VD95_SPOFR</name>
<dbReference type="InterPro" id="IPR036396">
    <property type="entry name" value="Cyt_P450_sf"/>
</dbReference>
<dbReference type="GO" id="GO:0004497">
    <property type="term" value="F:monooxygenase activity"/>
    <property type="evidence" value="ECO:0007669"/>
    <property type="project" value="UniProtKB-KW"/>
</dbReference>
<dbReference type="Gene3D" id="1.10.630.10">
    <property type="entry name" value="Cytochrome P450"/>
    <property type="match status" value="1"/>
</dbReference>